<comment type="caution">
    <text evidence="5">The sequence shown here is derived from an EMBL/GenBank/DDBJ whole genome shotgun (WGS) entry which is preliminary data.</text>
</comment>
<dbReference type="OrthoDB" id="194358at2759"/>
<dbReference type="Gene3D" id="1.25.40.20">
    <property type="entry name" value="Ankyrin repeat-containing domain"/>
    <property type="match status" value="5"/>
</dbReference>
<dbReference type="PROSITE" id="PS50088">
    <property type="entry name" value="ANK_REPEAT"/>
    <property type="match status" value="1"/>
</dbReference>
<dbReference type="InterPro" id="IPR036770">
    <property type="entry name" value="Ankyrin_rpt-contain_sf"/>
</dbReference>
<reference evidence="6" key="1">
    <citation type="submission" date="2019-06" db="EMBL/GenBank/DDBJ databases">
        <title>Draft genome sequence of the griseofulvin-producing fungus Xylaria cubensis strain G536.</title>
        <authorList>
            <person name="Mead M.E."/>
            <person name="Raja H.A."/>
            <person name="Steenwyk J.L."/>
            <person name="Knowles S.L."/>
            <person name="Oberlies N.H."/>
            <person name="Rokas A."/>
        </authorList>
    </citation>
    <scope>NUCLEOTIDE SEQUENCE [LARGE SCALE GENOMIC DNA]</scope>
    <source>
        <strain evidence="6">G536</strain>
    </source>
</reference>
<dbReference type="Pfam" id="PF00023">
    <property type="entry name" value="Ank"/>
    <property type="match status" value="1"/>
</dbReference>
<evidence type="ECO:0000313" key="5">
    <source>
        <dbReference type="EMBL" id="TRX98366.1"/>
    </source>
</evidence>
<dbReference type="EMBL" id="VFLP01000003">
    <property type="protein sequence ID" value="TRX98366.1"/>
    <property type="molecule type" value="Genomic_DNA"/>
</dbReference>
<accession>A0A553IDT8</accession>
<protein>
    <submittedName>
        <fullName evidence="5">Uncharacterized protein</fullName>
    </submittedName>
</protein>
<gene>
    <name evidence="5" type="ORF">FHL15_001011</name>
</gene>
<evidence type="ECO:0000256" key="3">
    <source>
        <dbReference type="PROSITE-ProRule" id="PRU00023"/>
    </source>
</evidence>
<sequence>MEGAPLRDAQLKRLRQLSEQYGLSLRPPPSLRPKPEYPPSYRTDSDVSFAEELLKKQRLAESQHRSFKGGLSKTFSTKKTAWDYKEIYDVLVAHVTDQGSPGVAEVLISKLNLLGGNLNHVQKSRTSLLSRRRSLDLSERSKVLQIAVKNKQLEMVEVLLPFADALTLDASLPVAIRSGNDEITELLIRYGASASQTADGQDAFRQASAVGRQANLIAMIVASEGRPSASWVSQSMTEAVNAGCLDTVIHLSQSTADGNFDGASALKAAVKLERRDITLALLLGNRPPQQPGINQAFEQLMGQQNISPSEKLAMTEILLCAGAEGVPVAQALVHASATCSLKMVRLLVSHGASIEFQDAVALKRAVSKCNIDLLKAMLSGTARISPKHASECVELLPKDTNLEDRHFFLSAFLKKGAAGIPLDEALIDSVEAGDIQAVKLLVAPLVQMDEMAVNQSAKTAPQNLASKRRETASTDHKGALALQLAVEKRNVTIASLILAHKPPSHIALAQIFPSTRNLPWPERFRLTELFLQAGLAGPCVHSALEDAVNENPTDKQFVRALLQQGNADVNINEGSPVEHAAQHPDPEVLELVLGLGQPNDKSIDRALRSLGRLPVSTAKADKLEKLLSQTNSKGAASSLLIEEVQTLLKTPPSERNLATLKSLLLKGADVNASNGEALSRAVAASSMQIVEILLAASPLPMTLAWVMPHALRIHDPMDRLTYAQKIIDGGMPSSQVNRALVFAIQKHPDDIPLISVLFTHADTSDGLALVEAIKNEKHDIVKLLLSKSLTADILNRGFAEAIKSENKTGRAILCESLLKAGATGEVVSDALLAAASDGDLEFGEILVRNGGSVEHKGGQAIVEACKSGAVSVLEMLLTGDTKVSLKTLQRGFQGATQLSNLKKRAEIFKLLLQMGVSGEVVDIQLVSAVRYGDEGRDMVKLLLKYGASPDYGNGEAVEKAVKSAFLGSLELLLGIAELDGHAREQQKKPSSNTLVRGLDACWDLSRNTRFTVVDWLFRAGKLVPSAINSALHRVVNEPEPEERLIRHLLNHGASPVASNCQALIDATLTLSSSLFDELLEFRVTSEDASLVFRRAFRDTDPGSWVSERGLKNATSLLEKGARGDGVGSALVAVLKQRDVASQSVTIPFVELLLKHGADINYNHGEALQFAVVHGNTQLLARLLSVKPNAETLNLAFPKIFDASIAEDKVHELLTLFSEYRDGDVQLDVMLEQGSDPVVIRALSQYPRSIKIIETLLDIGFYYDQMTTYRVLDDLEDAEPVNLLMWALLQPQKKISTGIINLLIDRGSKVNFETAVSHVTPLMLAIQTRRHDVIKLLLLAGAEVDVTDALGNSPLSMASGIGGDLAIAVMSNLLAAGASKNDGSLHNAARELNVQAMQVLVEYGHDPDFPSPLHDGRSALAEICLHACDSFQTTISKEKAMEKAIEFLLRSGTDITIQSEGKSVLLLALESADALITTKVLLRAALWKDVNKPFNQYNDGKYTYSPTMYVERVLSNPDKTTELMRLLRANRCTDVYYANSGPQPADAVGMPLHVQREEEQRQARLDRIQKDSEEHALAIQRNKELAAVQAQILASQAELEEARKKRAQNMDLAAIQERARVEEDIFNAALRQQRAKQILDLDHQENLTKASVTRARAIGDAELVVEGKKQARLLEWEREVGSERVGNANQLSSIRLREREELERLDKAADARFTARLKEQKKLVDSQSTLATNLNGAAPGARRQIGYISGELD</sequence>
<organism evidence="5 6">
    <name type="scientific">Xylaria flabelliformis</name>
    <dbReference type="NCBI Taxonomy" id="2512241"/>
    <lineage>
        <taxon>Eukaryota</taxon>
        <taxon>Fungi</taxon>
        <taxon>Dikarya</taxon>
        <taxon>Ascomycota</taxon>
        <taxon>Pezizomycotina</taxon>
        <taxon>Sordariomycetes</taxon>
        <taxon>Xylariomycetidae</taxon>
        <taxon>Xylariales</taxon>
        <taxon>Xylariaceae</taxon>
        <taxon>Xylaria</taxon>
    </lineage>
</organism>
<dbReference type="PANTHER" id="PTHR24123">
    <property type="entry name" value="ANKYRIN REPEAT-CONTAINING"/>
    <property type="match status" value="1"/>
</dbReference>
<dbReference type="SMART" id="SM00248">
    <property type="entry name" value="ANK"/>
    <property type="match status" value="17"/>
</dbReference>
<dbReference type="PANTHER" id="PTHR24123:SF33">
    <property type="entry name" value="PROTEIN HOS4"/>
    <property type="match status" value="1"/>
</dbReference>
<dbReference type="InterPro" id="IPR051165">
    <property type="entry name" value="Multifunctional_ANK_Repeat"/>
</dbReference>
<evidence type="ECO:0000256" key="4">
    <source>
        <dbReference type="SAM" id="MobiDB-lite"/>
    </source>
</evidence>
<dbReference type="PROSITE" id="PS50297">
    <property type="entry name" value="ANK_REP_REGION"/>
    <property type="match status" value="1"/>
</dbReference>
<dbReference type="InterPro" id="IPR002110">
    <property type="entry name" value="Ankyrin_rpt"/>
</dbReference>
<keyword evidence="1" id="KW-0677">Repeat</keyword>
<keyword evidence="6" id="KW-1185">Reference proteome</keyword>
<dbReference type="Proteomes" id="UP000319160">
    <property type="component" value="Unassembled WGS sequence"/>
</dbReference>
<evidence type="ECO:0000313" key="6">
    <source>
        <dbReference type="Proteomes" id="UP000319160"/>
    </source>
</evidence>
<dbReference type="STRING" id="2512241.A0A553IDT8"/>
<name>A0A553IDT8_9PEZI</name>
<evidence type="ECO:0000256" key="2">
    <source>
        <dbReference type="ARBA" id="ARBA00023043"/>
    </source>
</evidence>
<feature type="region of interest" description="Disordered" evidence="4">
    <location>
        <begin position="18"/>
        <end position="43"/>
    </location>
</feature>
<feature type="repeat" description="ANK" evidence="3">
    <location>
        <begin position="1316"/>
        <end position="1348"/>
    </location>
</feature>
<evidence type="ECO:0000256" key="1">
    <source>
        <dbReference type="ARBA" id="ARBA00022737"/>
    </source>
</evidence>
<proteinExistence type="predicted"/>
<dbReference type="SUPFAM" id="SSF48403">
    <property type="entry name" value="Ankyrin repeat"/>
    <property type="match status" value="4"/>
</dbReference>
<feature type="compositionally biased region" description="Pro residues" evidence="4">
    <location>
        <begin position="26"/>
        <end position="38"/>
    </location>
</feature>
<keyword evidence="2 3" id="KW-0040">ANK repeat</keyword>